<dbReference type="EMBL" id="JAAVMB010000007">
    <property type="protein sequence ID" value="NKC67870.1"/>
    <property type="molecule type" value="Genomic_DNA"/>
</dbReference>
<dbReference type="CDD" id="cd06530">
    <property type="entry name" value="S26_SPase_I"/>
    <property type="match status" value="1"/>
</dbReference>
<name>A0A369B263_9ENTE</name>
<feature type="transmembrane region" description="Helical" evidence="12">
    <location>
        <begin position="12"/>
        <end position="34"/>
    </location>
</feature>
<dbReference type="InterPro" id="IPR019758">
    <property type="entry name" value="Pept_S26A_signal_pept_1_CS"/>
</dbReference>
<dbReference type="PANTHER" id="PTHR43390">
    <property type="entry name" value="SIGNAL PEPTIDASE I"/>
    <property type="match status" value="1"/>
</dbReference>
<keyword evidence="8 12" id="KW-0378">Hydrolase</keyword>
<dbReference type="Proteomes" id="UP000521358">
    <property type="component" value="Unassembled WGS sequence"/>
</dbReference>
<organism evidence="14 17">
    <name type="scientific">Vagococcus fluvialis</name>
    <dbReference type="NCBI Taxonomy" id="2738"/>
    <lineage>
        <taxon>Bacteria</taxon>
        <taxon>Bacillati</taxon>
        <taxon>Bacillota</taxon>
        <taxon>Bacilli</taxon>
        <taxon>Lactobacillales</taxon>
        <taxon>Enterococcaceae</taxon>
        <taxon>Vagococcus</taxon>
    </lineage>
</organism>
<evidence type="ECO:0000313" key="14">
    <source>
        <dbReference type="EMBL" id="NKC67870.1"/>
    </source>
</evidence>
<protein>
    <recommendedName>
        <fullName evidence="4 12">Signal peptidase I</fullName>
        <ecNumber evidence="4 12">3.4.21.89</ecNumber>
    </recommendedName>
</protein>
<dbReference type="NCBIfam" id="TIGR02227">
    <property type="entry name" value="sigpep_I_bact"/>
    <property type="match status" value="1"/>
</dbReference>
<dbReference type="AlphaFoldDB" id="A0A369B263"/>
<evidence type="ECO:0000259" key="13">
    <source>
        <dbReference type="Pfam" id="PF10502"/>
    </source>
</evidence>
<dbReference type="OrthoDB" id="9802919at2"/>
<evidence type="ECO:0000256" key="11">
    <source>
        <dbReference type="PIRSR" id="PIRSR600223-1"/>
    </source>
</evidence>
<dbReference type="InterPro" id="IPR036286">
    <property type="entry name" value="LexA/Signal_pep-like_sf"/>
</dbReference>
<dbReference type="RefSeq" id="WP_086343106.1">
    <property type="nucleotide sequence ID" value="NZ_CP081459.1"/>
</dbReference>
<reference evidence="14 17" key="2">
    <citation type="submission" date="2020-03" db="EMBL/GenBank/DDBJ databases">
        <title>Bacterial samples isolated from urine from healthy bovine heifers (Gyr breed).</title>
        <authorList>
            <person name="Giannattasio-Ferraz S."/>
            <person name="Maskeri L."/>
            <person name="Penido A."/>
            <person name="Barbosa-Stancioli E.F."/>
            <person name="Putonti C."/>
        </authorList>
    </citation>
    <scope>NUCLEOTIDE SEQUENCE [LARGE SCALE GENOMIC DNA]</scope>
    <source>
        <strain evidence="14 17">UFMG-H7</strain>
    </source>
</reference>
<feature type="active site" evidence="11">
    <location>
        <position position="40"/>
    </location>
</feature>
<evidence type="ECO:0000313" key="17">
    <source>
        <dbReference type="Proteomes" id="UP000521358"/>
    </source>
</evidence>
<dbReference type="GO" id="GO:0009003">
    <property type="term" value="F:signal peptidase activity"/>
    <property type="evidence" value="ECO:0007669"/>
    <property type="project" value="UniProtKB-EC"/>
</dbReference>
<comment type="catalytic activity">
    <reaction evidence="1 12">
        <text>Cleavage of hydrophobic, N-terminal signal or leader sequences from secreted and periplasmic proteins.</text>
        <dbReference type="EC" id="3.4.21.89"/>
    </reaction>
</comment>
<keyword evidence="16" id="KW-1185">Reference proteome</keyword>
<evidence type="ECO:0000256" key="2">
    <source>
        <dbReference type="ARBA" id="ARBA00004401"/>
    </source>
</evidence>
<keyword evidence="9 12" id="KW-1133">Transmembrane helix</keyword>
<dbReference type="InterPro" id="IPR019757">
    <property type="entry name" value="Pept_S26A_signal_pept_1_Lys-AS"/>
</dbReference>
<evidence type="ECO:0000256" key="12">
    <source>
        <dbReference type="RuleBase" id="RU362042"/>
    </source>
</evidence>
<evidence type="ECO:0000256" key="9">
    <source>
        <dbReference type="ARBA" id="ARBA00022989"/>
    </source>
</evidence>
<dbReference type="GO" id="GO:0005886">
    <property type="term" value="C:plasma membrane"/>
    <property type="evidence" value="ECO:0007669"/>
    <property type="project" value="UniProtKB-SubCell"/>
</dbReference>
<keyword evidence="5" id="KW-1003">Cell membrane</keyword>
<evidence type="ECO:0000256" key="4">
    <source>
        <dbReference type="ARBA" id="ARBA00013208"/>
    </source>
</evidence>
<dbReference type="Proteomes" id="UP000288197">
    <property type="component" value="Unassembled WGS sequence"/>
</dbReference>
<dbReference type="InterPro" id="IPR000223">
    <property type="entry name" value="Pept_S26A_signal_pept_1"/>
</dbReference>
<evidence type="ECO:0000256" key="1">
    <source>
        <dbReference type="ARBA" id="ARBA00000677"/>
    </source>
</evidence>
<dbReference type="EMBL" id="NGJX01000002">
    <property type="protein sequence ID" value="RSU04372.1"/>
    <property type="molecule type" value="Genomic_DNA"/>
</dbReference>
<evidence type="ECO:0000256" key="10">
    <source>
        <dbReference type="ARBA" id="ARBA00023136"/>
    </source>
</evidence>
<dbReference type="PANTHER" id="PTHR43390:SF8">
    <property type="entry name" value="SIGNAL PEPTIDASE I"/>
    <property type="match status" value="1"/>
</dbReference>
<evidence type="ECO:0000256" key="6">
    <source>
        <dbReference type="ARBA" id="ARBA00022670"/>
    </source>
</evidence>
<dbReference type="EC" id="3.4.21.89" evidence="4 12"/>
<dbReference type="GeneID" id="63145068"/>
<dbReference type="FunFam" id="2.10.109.10:FF:000008">
    <property type="entry name" value="Signal peptidase I"/>
    <property type="match status" value="1"/>
</dbReference>
<dbReference type="Gene3D" id="2.10.109.10">
    <property type="entry name" value="Umud Fragment, subunit A"/>
    <property type="match status" value="1"/>
</dbReference>
<comment type="subcellular location">
    <subcellularLocation>
        <location evidence="2">Cell membrane</location>
        <topology evidence="2">Single-pass type II membrane protein</topology>
    </subcellularLocation>
    <subcellularLocation>
        <location evidence="12">Membrane</location>
        <topology evidence="12">Single-pass type II membrane protein</topology>
    </subcellularLocation>
</comment>
<dbReference type="PROSITE" id="PS00761">
    <property type="entry name" value="SPASE_I_3"/>
    <property type="match status" value="1"/>
</dbReference>
<proteinExistence type="inferred from homology"/>
<sequence length="180" mass="20838">MEKKIVDVIWHWIKMLVICIPFVIIMKAFIFIPLEVTGKSMSPTLKENDFIVMENFSEIDRFDIIVFTAPDGDTYIKRVIGLPGDRVTYEKDQLFINGKKVDEPFLKDVKKKKNEYVFTTDLDTTELIGTDKIPKNQYFVLGDNRRLSKDSRSFGTISSTSIVGKARIVYYPIFHSKIVK</sequence>
<dbReference type="GO" id="GO:0004252">
    <property type="term" value="F:serine-type endopeptidase activity"/>
    <property type="evidence" value="ECO:0007669"/>
    <property type="project" value="InterPro"/>
</dbReference>
<gene>
    <name evidence="14" type="primary">lepB</name>
    <name evidence="15" type="ORF">CBF32_03065</name>
    <name evidence="14" type="ORF">HED35_07210</name>
</gene>
<keyword evidence="10 12" id="KW-0472">Membrane</keyword>
<evidence type="ECO:0000313" key="15">
    <source>
        <dbReference type="EMBL" id="RSU04372.1"/>
    </source>
</evidence>
<comment type="caution">
    <text evidence="14">The sequence shown here is derived from an EMBL/GenBank/DDBJ whole genome shotgun (WGS) entry which is preliminary data.</text>
</comment>
<reference evidence="15 16" key="1">
    <citation type="submission" date="2017-05" db="EMBL/GenBank/DDBJ databases">
        <title>Vagococcus spp. assemblies.</title>
        <authorList>
            <person name="Gulvik C.A."/>
        </authorList>
    </citation>
    <scope>NUCLEOTIDE SEQUENCE [LARGE SCALE GENOMIC DNA]</scope>
    <source>
        <strain evidence="15 16">NCFB 2497</strain>
    </source>
</reference>
<evidence type="ECO:0000313" key="16">
    <source>
        <dbReference type="Proteomes" id="UP000288197"/>
    </source>
</evidence>
<dbReference type="PRINTS" id="PR00727">
    <property type="entry name" value="LEADERPTASE"/>
</dbReference>
<keyword evidence="7 12" id="KW-0812">Transmembrane</keyword>
<feature type="active site" evidence="11">
    <location>
        <position position="77"/>
    </location>
</feature>
<comment type="similarity">
    <text evidence="3 12">Belongs to the peptidase S26 family.</text>
</comment>
<evidence type="ECO:0000256" key="7">
    <source>
        <dbReference type="ARBA" id="ARBA00022692"/>
    </source>
</evidence>
<dbReference type="GO" id="GO:0006465">
    <property type="term" value="P:signal peptide processing"/>
    <property type="evidence" value="ECO:0007669"/>
    <property type="project" value="InterPro"/>
</dbReference>
<evidence type="ECO:0000256" key="8">
    <source>
        <dbReference type="ARBA" id="ARBA00022801"/>
    </source>
</evidence>
<accession>A0A369B263</accession>
<feature type="domain" description="Peptidase S26" evidence="13">
    <location>
        <begin position="10"/>
        <end position="171"/>
    </location>
</feature>
<keyword evidence="6 12" id="KW-0645">Protease</keyword>
<dbReference type="PROSITE" id="PS00760">
    <property type="entry name" value="SPASE_I_2"/>
    <property type="match status" value="1"/>
</dbReference>
<evidence type="ECO:0000256" key="3">
    <source>
        <dbReference type="ARBA" id="ARBA00009370"/>
    </source>
</evidence>
<evidence type="ECO:0000256" key="5">
    <source>
        <dbReference type="ARBA" id="ARBA00022475"/>
    </source>
</evidence>
<dbReference type="Pfam" id="PF10502">
    <property type="entry name" value="Peptidase_S26"/>
    <property type="match status" value="1"/>
</dbReference>
<dbReference type="SUPFAM" id="SSF51306">
    <property type="entry name" value="LexA/Signal peptidase"/>
    <property type="match status" value="1"/>
</dbReference>
<dbReference type="InterPro" id="IPR019533">
    <property type="entry name" value="Peptidase_S26"/>
</dbReference>